<dbReference type="InterPro" id="IPR013783">
    <property type="entry name" value="Ig-like_fold"/>
</dbReference>
<feature type="chain" id="PRO_5012567786" evidence="1">
    <location>
        <begin position="26"/>
        <end position="397"/>
    </location>
</feature>
<evidence type="ECO:0000256" key="1">
    <source>
        <dbReference type="SAM" id="SignalP"/>
    </source>
</evidence>
<dbReference type="NCBIfam" id="TIGR04183">
    <property type="entry name" value="Por_Secre_tail"/>
    <property type="match status" value="1"/>
</dbReference>
<dbReference type="STRING" id="1121955.SAMN02745146_1899"/>
<sequence length="397" mass="41481">MKKSVCSLIGLVCTGLLLCPLAGFSQYTTKQSFEVAGDTYGYTPTGGQIFTGTSATAFGGGNPSPAASAVASSGARAYGVQNNTGSGTTVSTLNFQNINFTGSTNNFLTLRLAVFATNQNGGLASTGSVVVSISTDGGATFTPTLTVVGTGSGRDIFWDYSATAAATVTFGAPQTFSATGTAATRYTFLRINLPASVTQVQPRIVATANDKTAIVLDEVFLSSNSPLPVELTAFEALRQTNAVLLKWATASEKNNDRFEVERSADGQEFRAIGTVAGHGSTTQAQTYALTDRQPLSGLSYYRLRQVDTEGAFSYSPVRVVATGAAAALYPNPAQEDLHLPTGSAGQPYQVLNLLGQLQAHGLVPNNETIGLGQLRPGSYMLLTGTGISRTSQRFQRQ</sequence>
<dbReference type="EMBL" id="FQYN01000003">
    <property type="protein sequence ID" value="SHI91443.1"/>
    <property type="molecule type" value="Genomic_DNA"/>
</dbReference>
<accession>A0A1M6F182</accession>
<protein>
    <submittedName>
        <fullName evidence="2">Por secretion system C-terminal sorting domain-containing protein</fullName>
    </submittedName>
</protein>
<dbReference type="AlphaFoldDB" id="A0A1M6F182"/>
<dbReference type="Proteomes" id="UP000184418">
    <property type="component" value="Unassembled WGS sequence"/>
</dbReference>
<feature type="signal peptide" evidence="1">
    <location>
        <begin position="1"/>
        <end position="25"/>
    </location>
</feature>
<gene>
    <name evidence="2" type="ORF">SAMN02745146_1899</name>
</gene>
<reference evidence="2 3" key="1">
    <citation type="submission" date="2016-11" db="EMBL/GenBank/DDBJ databases">
        <authorList>
            <person name="Jaros S."/>
            <person name="Januszkiewicz K."/>
            <person name="Wedrychowicz H."/>
        </authorList>
    </citation>
    <scope>NUCLEOTIDE SEQUENCE [LARGE SCALE GENOMIC DNA]</scope>
    <source>
        <strain evidence="2 3">DSM 21074</strain>
    </source>
</reference>
<dbReference type="InterPro" id="IPR026444">
    <property type="entry name" value="Secre_tail"/>
</dbReference>
<dbReference type="Gene3D" id="2.60.40.10">
    <property type="entry name" value="Immunoglobulins"/>
    <property type="match status" value="1"/>
</dbReference>
<proteinExistence type="predicted"/>
<evidence type="ECO:0000313" key="2">
    <source>
        <dbReference type="EMBL" id="SHI91443.1"/>
    </source>
</evidence>
<evidence type="ECO:0000313" key="3">
    <source>
        <dbReference type="Proteomes" id="UP000184418"/>
    </source>
</evidence>
<keyword evidence="1" id="KW-0732">Signal</keyword>
<organism evidence="2 3">
    <name type="scientific">Hymenobacter daecheongensis DSM 21074</name>
    <dbReference type="NCBI Taxonomy" id="1121955"/>
    <lineage>
        <taxon>Bacteria</taxon>
        <taxon>Pseudomonadati</taxon>
        <taxon>Bacteroidota</taxon>
        <taxon>Cytophagia</taxon>
        <taxon>Cytophagales</taxon>
        <taxon>Hymenobacteraceae</taxon>
        <taxon>Hymenobacter</taxon>
    </lineage>
</organism>
<name>A0A1M6F182_9BACT</name>
<keyword evidence="3" id="KW-1185">Reference proteome</keyword>